<evidence type="ECO:0000256" key="8">
    <source>
        <dbReference type="ARBA" id="ARBA00039074"/>
    </source>
</evidence>
<evidence type="ECO:0000256" key="11">
    <source>
        <dbReference type="ARBA" id="ARBA00048654"/>
    </source>
</evidence>
<dbReference type="PROSITE" id="PS51191">
    <property type="entry name" value="FEMABX"/>
    <property type="match status" value="1"/>
</dbReference>
<dbReference type="InterPro" id="IPR003447">
    <property type="entry name" value="FEMABX"/>
</dbReference>
<dbReference type="EC" id="2.3.2.16" evidence="8"/>
<keyword evidence="4" id="KW-0133">Cell shape</keyword>
<dbReference type="AlphaFoldDB" id="A0A7W2AH38"/>
<comment type="subcellular location">
    <subcellularLocation>
        <location evidence="1">Cytoplasm</location>
    </subcellularLocation>
</comment>
<sequence>MLQVSVIDRDHYLNFVETEPYRNFLQYPSWADLKAEWKWASELLGWFTGDGQMVGGALVLYRKVPGLNKYLAYIPRGPMIDWFSNRKLSEWFEPLLSHLKQRHVFTVKMDPPLVRKKWSSQTIMQAIQEFQSHGLKNRKLTDIRPDQIFNDVEYVQQELAELGWRKNEGQDSFDTVQPQFVFRLNMRGKSLEQVYSGFYPAWQNKIHQAEQEGIHVYLGTEEDLPQFHHLLRITAEREKSQVRGLSYFERMFETLIMENPYRVRLYLARLGERILSASLAVRVNGHTWDLYNARHGESLADPASVYLRWKMIQDAYQQGDRLFDFRGISTVLDENNPLFELLHFKLGFGGEACELVGEWDYPVIPMLYWAFDMYMKKR</sequence>
<dbReference type="GO" id="GO:0016755">
    <property type="term" value="F:aminoacyltransferase activity"/>
    <property type="evidence" value="ECO:0007669"/>
    <property type="project" value="InterPro"/>
</dbReference>
<evidence type="ECO:0000256" key="4">
    <source>
        <dbReference type="ARBA" id="ARBA00022960"/>
    </source>
</evidence>
<comment type="caution">
    <text evidence="12">The sequence shown here is derived from an EMBL/GenBank/DDBJ whole genome shotgun (WGS) entry which is preliminary data.</text>
</comment>
<dbReference type="PANTHER" id="PTHR36174:SF1">
    <property type="entry name" value="LIPID II:GLYCINE GLYCYLTRANSFERASE"/>
    <property type="match status" value="1"/>
</dbReference>
<dbReference type="SUPFAM" id="SSF55729">
    <property type="entry name" value="Acyl-CoA N-acyltransferases (Nat)"/>
    <property type="match status" value="2"/>
</dbReference>
<proteinExistence type="inferred from homology"/>
<keyword evidence="13" id="KW-1185">Reference proteome</keyword>
<evidence type="ECO:0000256" key="1">
    <source>
        <dbReference type="ARBA" id="ARBA00004496"/>
    </source>
</evidence>
<keyword evidence="7" id="KW-0961">Cell wall biogenesis/degradation</keyword>
<organism evidence="12 13">
    <name type="scientific">Thermoactinomyces daqus</name>
    <dbReference type="NCBI Taxonomy" id="1329516"/>
    <lineage>
        <taxon>Bacteria</taxon>
        <taxon>Bacillati</taxon>
        <taxon>Bacillota</taxon>
        <taxon>Bacilli</taxon>
        <taxon>Bacillales</taxon>
        <taxon>Thermoactinomycetaceae</taxon>
        <taxon>Thermoactinomyces</taxon>
    </lineage>
</organism>
<evidence type="ECO:0000256" key="10">
    <source>
        <dbReference type="ARBA" id="ARBA00042933"/>
    </source>
</evidence>
<dbReference type="GO" id="GO:0008360">
    <property type="term" value="P:regulation of cell shape"/>
    <property type="evidence" value="ECO:0007669"/>
    <property type="project" value="UniProtKB-KW"/>
</dbReference>
<protein>
    <recommendedName>
        <fullName evidence="9">Lipid II:glycine glycyltransferase</fullName>
        <ecNumber evidence="8">2.3.2.16</ecNumber>
    </recommendedName>
    <alternativeName>
        <fullName evidence="10">Factor essential for expression of methicillin resistance X</fullName>
    </alternativeName>
</protein>
<dbReference type="OrthoDB" id="9785911at2"/>
<keyword evidence="3 12" id="KW-0808">Transferase</keyword>
<keyword evidence="6" id="KW-0012">Acyltransferase</keyword>
<comment type="catalytic activity">
    <reaction evidence="11">
        <text>beta-D-GlcNAc-(1-&gt;4)-Mur2Ac(oyl-L-Ala-D-isoglutaminyl-L-Lys-D-Ala-D-Ala)-di-trans,octa-cis-undecaprenyl diphosphate + glycyl-tRNA(Gly) = beta-D-GlcNAc-(1-&gt;4)-Mur2Ac(oyl-L-Ala-D-isoglutaminyl-L-Lys-(N(6)-Gly)-D-Ala-D-Ala)-di-trans,octa-cis-undecaprenyl diphosphate + tRNA(Gly) + H(+)</text>
        <dbReference type="Rhea" id="RHEA:30435"/>
        <dbReference type="Rhea" id="RHEA-COMP:9664"/>
        <dbReference type="Rhea" id="RHEA-COMP:9683"/>
        <dbReference type="ChEBI" id="CHEBI:15378"/>
        <dbReference type="ChEBI" id="CHEBI:62233"/>
        <dbReference type="ChEBI" id="CHEBI:62234"/>
        <dbReference type="ChEBI" id="CHEBI:78442"/>
        <dbReference type="ChEBI" id="CHEBI:78522"/>
        <dbReference type="EC" id="2.3.2.16"/>
    </reaction>
</comment>
<evidence type="ECO:0000256" key="2">
    <source>
        <dbReference type="ARBA" id="ARBA00009943"/>
    </source>
</evidence>
<dbReference type="GO" id="GO:0009252">
    <property type="term" value="P:peptidoglycan biosynthetic process"/>
    <property type="evidence" value="ECO:0007669"/>
    <property type="project" value="UniProtKB-KW"/>
</dbReference>
<dbReference type="InterPro" id="IPR050644">
    <property type="entry name" value="PG_Glycine_Bridge_Synth"/>
</dbReference>
<comment type="similarity">
    <text evidence="2">Belongs to the FemABX family.</text>
</comment>
<evidence type="ECO:0000256" key="5">
    <source>
        <dbReference type="ARBA" id="ARBA00022984"/>
    </source>
</evidence>
<dbReference type="PANTHER" id="PTHR36174">
    <property type="entry name" value="LIPID II:GLYCINE GLYCYLTRANSFERASE"/>
    <property type="match status" value="1"/>
</dbReference>
<evidence type="ECO:0000256" key="9">
    <source>
        <dbReference type="ARBA" id="ARBA00040679"/>
    </source>
</evidence>
<keyword evidence="5" id="KW-0573">Peptidoglycan synthesis</keyword>
<dbReference type="Pfam" id="PF02388">
    <property type="entry name" value="FemAB"/>
    <property type="match status" value="2"/>
</dbReference>
<evidence type="ECO:0000256" key="3">
    <source>
        <dbReference type="ARBA" id="ARBA00022679"/>
    </source>
</evidence>
<dbReference type="GO" id="GO:0071555">
    <property type="term" value="P:cell wall organization"/>
    <property type="evidence" value="ECO:0007669"/>
    <property type="project" value="UniProtKB-KW"/>
</dbReference>
<dbReference type="Proteomes" id="UP000530514">
    <property type="component" value="Unassembled WGS sequence"/>
</dbReference>
<accession>A0A7W2AH38</accession>
<evidence type="ECO:0000313" key="12">
    <source>
        <dbReference type="EMBL" id="MBA4541423.1"/>
    </source>
</evidence>
<dbReference type="Gene3D" id="3.40.630.30">
    <property type="match status" value="2"/>
</dbReference>
<name>A0A7W2AH38_9BACL</name>
<evidence type="ECO:0000256" key="7">
    <source>
        <dbReference type="ARBA" id="ARBA00023316"/>
    </source>
</evidence>
<dbReference type="RefSeq" id="WP_033099247.1">
    <property type="nucleotide sequence ID" value="NZ_JACEIP010000001.1"/>
</dbReference>
<evidence type="ECO:0000256" key="6">
    <source>
        <dbReference type="ARBA" id="ARBA00023315"/>
    </source>
</evidence>
<dbReference type="EMBL" id="JACEIP010000001">
    <property type="protein sequence ID" value="MBA4541423.1"/>
    <property type="molecule type" value="Genomic_DNA"/>
</dbReference>
<evidence type="ECO:0000313" key="13">
    <source>
        <dbReference type="Proteomes" id="UP000530514"/>
    </source>
</evidence>
<dbReference type="InterPro" id="IPR016181">
    <property type="entry name" value="Acyl_CoA_acyltransferase"/>
</dbReference>
<reference evidence="12 13" key="1">
    <citation type="submission" date="2020-07" db="EMBL/GenBank/DDBJ databases">
        <authorList>
            <person name="Feng H."/>
        </authorList>
    </citation>
    <scope>NUCLEOTIDE SEQUENCE [LARGE SCALE GENOMIC DNA]</scope>
    <source>
        <strain evidence="13">s-11</strain>
    </source>
</reference>
<gene>
    <name evidence="12" type="ORF">H1164_00660</name>
</gene>
<dbReference type="GO" id="GO:0005737">
    <property type="term" value="C:cytoplasm"/>
    <property type="evidence" value="ECO:0007669"/>
    <property type="project" value="UniProtKB-SubCell"/>
</dbReference>